<reference evidence="1 2" key="1">
    <citation type="submission" date="2020-09" db="EMBL/GenBank/DDBJ databases">
        <title>Echinicola sp. CAU 1574 isolated from sand of Sido Beach.</title>
        <authorList>
            <person name="Kim W."/>
        </authorList>
    </citation>
    <scope>NUCLEOTIDE SEQUENCE [LARGE SCALE GENOMIC DNA]</scope>
    <source>
        <strain evidence="1 2">CAU 1574</strain>
    </source>
</reference>
<comment type="caution">
    <text evidence="1">The sequence shown here is derived from an EMBL/GenBank/DDBJ whole genome shotgun (WGS) entry which is preliminary data.</text>
</comment>
<protein>
    <recommendedName>
        <fullName evidence="3">Membrane metalloprotease</fullName>
    </recommendedName>
</protein>
<keyword evidence="2" id="KW-1185">Reference proteome</keyword>
<dbReference type="PROSITE" id="PS51257">
    <property type="entry name" value="PROKAR_LIPOPROTEIN"/>
    <property type="match status" value="1"/>
</dbReference>
<sequence length="264" mass="29571">MQNKLFEKYYIHFIRSIFLLGLIFFATSCFKDSEVDERLESIKAAKRSPGVSANEILSSSKFQSLELEIQYMEGYPLSETTITKITDWITPLINKPLGITLKISSIPTVGQDDYSLTEIREIEDNNRTAYNTGDKLGMYILVLDGYFDQDSDTEASLGFAHRNTSIALLGKRLKENSGSFGRPSKSNLETTVLEHELGHLMGLVNLGSGMVSDHEDGENLKHCDNEDCLMYWEVETRSIFSSVDNGIPTLDENCLNDLKANGGK</sequence>
<name>A0ABR9AHZ2_9BACT</name>
<dbReference type="Gene3D" id="3.40.390.10">
    <property type="entry name" value="Collagenase (Catalytic Domain)"/>
    <property type="match status" value="1"/>
</dbReference>
<dbReference type="InterPro" id="IPR024079">
    <property type="entry name" value="MetalloPept_cat_dom_sf"/>
</dbReference>
<evidence type="ECO:0000313" key="1">
    <source>
        <dbReference type="EMBL" id="MBD8488457.1"/>
    </source>
</evidence>
<proteinExistence type="predicted"/>
<organism evidence="1 2">
    <name type="scientific">Echinicola arenosa</name>
    <dbReference type="NCBI Taxonomy" id="2774144"/>
    <lineage>
        <taxon>Bacteria</taxon>
        <taxon>Pseudomonadati</taxon>
        <taxon>Bacteroidota</taxon>
        <taxon>Cytophagia</taxon>
        <taxon>Cytophagales</taxon>
        <taxon>Cyclobacteriaceae</taxon>
        <taxon>Echinicola</taxon>
    </lineage>
</organism>
<dbReference type="SUPFAM" id="SSF55486">
    <property type="entry name" value="Metalloproteases ('zincins'), catalytic domain"/>
    <property type="match status" value="1"/>
</dbReference>
<gene>
    <name evidence="1" type="ORF">IFO69_06830</name>
</gene>
<dbReference type="RefSeq" id="WP_192009323.1">
    <property type="nucleotide sequence ID" value="NZ_JACYTQ010000002.1"/>
</dbReference>
<accession>A0ABR9AHZ2</accession>
<dbReference type="Proteomes" id="UP000647133">
    <property type="component" value="Unassembled WGS sequence"/>
</dbReference>
<evidence type="ECO:0008006" key="3">
    <source>
        <dbReference type="Google" id="ProtNLM"/>
    </source>
</evidence>
<dbReference type="EMBL" id="JACYTQ010000002">
    <property type="protein sequence ID" value="MBD8488457.1"/>
    <property type="molecule type" value="Genomic_DNA"/>
</dbReference>
<evidence type="ECO:0000313" key="2">
    <source>
        <dbReference type="Proteomes" id="UP000647133"/>
    </source>
</evidence>